<dbReference type="AlphaFoldDB" id="A0A7Z0IJW8"/>
<keyword evidence="1" id="KW-0812">Transmembrane</keyword>
<keyword evidence="2" id="KW-0489">Methyltransferase</keyword>
<reference evidence="2 3" key="1">
    <citation type="submission" date="2020-07" db="EMBL/GenBank/DDBJ databases">
        <title>Sequencing the genomes of 1000 actinobacteria strains.</title>
        <authorList>
            <person name="Klenk H.-P."/>
        </authorList>
    </citation>
    <scope>NUCLEOTIDE SEQUENCE [LARGE SCALE GENOMIC DNA]</scope>
    <source>
        <strain evidence="2 3">DSM 103164</strain>
    </source>
</reference>
<evidence type="ECO:0000256" key="1">
    <source>
        <dbReference type="SAM" id="Phobius"/>
    </source>
</evidence>
<feature type="transmembrane region" description="Helical" evidence="1">
    <location>
        <begin position="12"/>
        <end position="36"/>
    </location>
</feature>
<keyword evidence="2" id="KW-0808">Transferase</keyword>
<dbReference type="InterPro" id="IPR029063">
    <property type="entry name" value="SAM-dependent_MTases_sf"/>
</dbReference>
<dbReference type="Proteomes" id="UP000527616">
    <property type="component" value="Unassembled WGS sequence"/>
</dbReference>
<accession>A0A7Z0IJW8</accession>
<protein>
    <submittedName>
        <fullName evidence="2">SAM-dependent methyltransferase</fullName>
    </submittedName>
</protein>
<name>A0A7Z0IJW8_9ACTN</name>
<proteinExistence type="predicted"/>
<keyword evidence="1" id="KW-1133">Transmembrane helix</keyword>
<keyword evidence="3" id="KW-1185">Reference proteome</keyword>
<keyword evidence="1" id="KW-0472">Membrane</keyword>
<organism evidence="2 3">
    <name type="scientific">Naumannella cuiyingiana</name>
    <dbReference type="NCBI Taxonomy" id="1347891"/>
    <lineage>
        <taxon>Bacteria</taxon>
        <taxon>Bacillati</taxon>
        <taxon>Actinomycetota</taxon>
        <taxon>Actinomycetes</taxon>
        <taxon>Propionibacteriales</taxon>
        <taxon>Propionibacteriaceae</taxon>
        <taxon>Naumannella</taxon>
    </lineage>
</organism>
<dbReference type="GO" id="GO:0032259">
    <property type="term" value="P:methylation"/>
    <property type="evidence" value="ECO:0007669"/>
    <property type="project" value="UniProtKB-KW"/>
</dbReference>
<gene>
    <name evidence="2" type="ORF">GGQ54_000554</name>
</gene>
<dbReference type="EMBL" id="JACBZS010000001">
    <property type="protein sequence ID" value="NYI69994.1"/>
    <property type="molecule type" value="Genomic_DNA"/>
</dbReference>
<dbReference type="GO" id="GO:0008168">
    <property type="term" value="F:methyltransferase activity"/>
    <property type="evidence" value="ECO:0007669"/>
    <property type="project" value="UniProtKB-KW"/>
</dbReference>
<dbReference type="Gene3D" id="3.40.50.150">
    <property type="entry name" value="Vaccinia Virus protein VP39"/>
    <property type="match status" value="1"/>
</dbReference>
<dbReference type="SUPFAM" id="SSF53335">
    <property type="entry name" value="S-adenosyl-L-methionine-dependent methyltransferases"/>
    <property type="match status" value="1"/>
</dbReference>
<evidence type="ECO:0000313" key="3">
    <source>
        <dbReference type="Proteomes" id="UP000527616"/>
    </source>
</evidence>
<comment type="caution">
    <text evidence="2">The sequence shown here is derived from an EMBL/GenBank/DDBJ whole genome shotgun (WGS) entry which is preliminary data.</text>
</comment>
<feature type="transmembrane region" description="Helical" evidence="1">
    <location>
        <begin position="42"/>
        <end position="66"/>
    </location>
</feature>
<evidence type="ECO:0000313" key="2">
    <source>
        <dbReference type="EMBL" id="NYI69994.1"/>
    </source>
</evidence>
<dbReference type="RefSeq" id="WP_179443997.1">
    <property type="nucleotide sequence ID" value="NZ_JACBZS010000001.1"/>
</dbReference>
<sequence>MSVLDRLRIRGAAQVVIFNWPKLAGGLAFAVAGHLLRRRMPWPVRLIALGAAAWTPLSVLASWWVYDLSPLRRWRFFPAPQPGRVLVAVAGFDEASPAIRARWPAAELRVVDIVTEPEVSVRRARAWAAGGHAAAGVPPVIDPARFEVGDGWDVIVLAQSLHEIRDPADRAVLLQRVRAALAEDGDIVVVDHLRDAAGIVAFGPGAWHFGTGRGYREAFAEAGLTVRDRGRVGVLVHWWRLGR</sequence>